<dbReference type="GO" id="GO:0003700">
    <property type="term" value="F:DNA-binding transcription factor activity"/>
    <property type="evidence" value="ECO:0007669"/>
    <property type="project" value="InterPro"/>
</dbReference>
<evidence type="ECO:0000259" key="5">
    <source>
        <dbReference type="PROSITE" id="PS50949"/>
    </source>
</evidence>
<keyword evidence="2" id="KW-0805">Transcription regulation</keyword>
<evidence type="ECO:0000313" key="9">
    <source>
        <dbReference type="Proteomes" id="UP000576225"/>
    </source>
</evidence>
<dbReference type="Gene3D" id="1.10.10.10">
    <property type="entry name" value="Winged helix-like DNA-binding domain superfamily/Winged helix DNA-binding domain"/>
    <property type="match status" value="1"/>
</dbReference>
<dbReference type="SUPFAM" id="SSF46785">
    <property type="entry name" value="Winged helix' DNA-binding domain"/>
    <property type="match status" value="1"/>
</dbReference>
<dbReference type="AlphaFoldDB" id="A0A2U1BBC2"/>
<dbReference type="Pfam" id="PF13377">
    <property type="entry name" value="Peripla_BP_3"/>
    <property type="match status" value="1"/>
</dbReference>
<dbReference type="PANTHER" id="PTHR30146:SF148">
    <property type="entry name" value="HTH-TYPE TRANSCRIPTIONAL REPRESSOR PURR-RELATED"/>
    <property type="match status" value="1"/>
</dbReference>
<dbReference type="EMBL" id="QEKH01000001">
    <property type="protein sequence ID" value="PVY45959.1"/>
    <property type="molecule type" value="Genomic_DNA"/>
</dbReference>
<dbReference type="InterPro" id="IPR046335">
    <property type="entry name" value="LacI/GalR-like_sensor"/>
</dbReference>
<protein>
    <submittedName>
        <fullName evidence="7">Regulatory GntR family protein</fullName>
    </submittedName>
    <submittedName>
        <fullName evidence="6">Substrate-binding domain-containing protein</fullName>
    </submittedName>
</protein>
<keyword evidence="1" id="KW-0678">Repressor</keyword>
<dbReference type="InterPro" id="IPR036388">
    <property type="entry name" value="WH-like_DNA-bd_sf"/>
</dbReference>
<organism evidence="7 8">
    <name type="scientific">Victivallis vadensis</name>
    <dbReference type="NCBI Taxonomy" id="172901"/>
    <lineage>
        <taxon>Bacteria</taxon>
        <taxon>Pseudomonadati</taxon>
        <taxon>Lentisphaerota</taxon>
        <taxon>Lentisphaeria</taxon>
        <taxon>Victivallales</taxon>
        <taxon>Victivallaceae</taxon>
        <taxon>Victivallis</taxon>
    </lineage>
</organism>
<evidence type="ECO:0000256" key="2">
    <source>
        <dbReference type="ARBA" id="ARBA00023015"/>
    </source>
</evidence>
<gene>
    <name evidence="7" type="ORF">C8D82_101156</name>
    <name evidence="6" type="ORF">HF882_13600</name>
</gene>
<dbReference type="GO" id="GO:0000976">
    <property type="term" value="F:transcription cis-regulatory region binding"/>
    <property type="evidence" value="ECO:0007669"/>
    <property type="project" value="TreeGrafter"/>
</dbReference>
<dbReference type="Proteomes" id="UP000245959">
    <property type="component" value="Unassembled WGS sequence"/>
</dbReference>
<dbReference type="OrthoDB" id="9794015at2"/>
<dbReference type="Gene3D" id="3.40.50.2300">
    <property type="match status" value="2"/>
</dbReference>
<proteinExistence type="predicted"/>
<dbReference type="Proteomes" id="UP000576225">
    <property type="component" value="Unassembled WGS sequence"/>
</dbReference>
<evidence type="ECO:0000256" key="1">
    <source>
        <dbReference type="ARBA" id="ARBA00022491"/>
    </source>
</evidence>
<accession>A0A2U1BBC2</accession>
<dbReference type="Pfam" id="PF00392">
    <property type="entry name" value="GntR"/>
    <property type="match status" value="1"/>
</dbReference>
<dbReference type="SUPFAM" id="SSF53822">
    <property type="entry name" value="Periplasmic binding protein-like I"/>
    <property type="match status" value="1"/>
</dbReference>
<dbReference type="InterPro" id="IPR000524">
    <property type="entry name" value="Tscrpt_reg_HTH_GntR"/>
</dbReference>
<evidence type="ECO:0000313" key="6">
    <source>
        <dbReference type="EMBL" id="NMD87619.1"/>
    </source>
</evidence>
<dbReference type="PANTHER" id="PTHR30146">
    <property type="entry name" value="LACI-RELATED TRANSCRIPTIONAL REPRESSOR"/>
    <property type="match status" value="1"/>
</dbReference>
<feature type="domain" description="HTH gntR-type" evidence="5">
    <location>
        <begin position="5"/>
        <end position="73"/>
    </location>
</feature>
<dbReference type="PROSITE" id="PS50949">
    <property type="entry name" value="HTH_GNTR"/>
    <property type="match status" value="1"/>
</dbReference>
<sequence length="396" mass="44511">MTRTTSPSARLVQRLKAAFSNPPVKAGMRLNPERELARTLDVSPKCINRTLRLLTEEGILSKRHGSGNYIRRIPGECVPADLKAEQLFPASELEEDAAPHLASLPEQQRLTIQLWSGFHRNPGRNENYSLYRKIRSRIELAGHTLETCDIIDEHWEPLPLEQIAASLKAHPADGYLITSPLGGHFISAYRMAFGTEPTAAVYLSSWGDEEFNEPEIRLDGQEAVVRGIREFARHGLRKIAFLGIETTYHSGCADRQVYEFAMARARLDYRLSRHIQVQSEAARRAVCDMLDSPEPPEALFIGEDLLIEGVRRALAERGLIPGRDLAIITISHSEESSEIHPEWTSLDFNRDLTGVTAVNELLARLRTAGHEMRSAAMLGKWCFRNTHFICKGDANE</sequence>
<dbReference type="RefSeq" id="WP_116882351.1">
    <property type="nucleotide sequence ID" value="NZ_CABMMC010000017.1"/>
</dbReference>
<keyword evidence="8" id="KW-1185">Reference proteome</keyword>
<dbReference type="EMBL" id="JABAEW010000027">
    <property type="protein sequence ID" value="NMD87619.1"/>
    <property type="molecule type" value="Genomic_DNA"/>
</dbReference>
<evidence type="ECO:0000256" key="4">
    <source>
        <dbReference type="ARBA" id="ARBA00023163"/>
    </source>
</evidence>
<dbReference type="InterPro" id="IPR028082">
    <property type="entry name" value="Peripla_BP_I"/>
</dbReference>
<keyword evidence="4" id="KW-0804">Transcription</keyword>
<evidence type="ECO:0000256" key="3">
    <source>
        <dbReference type="ARBA" id="ARBA00023125"/>
    </source>
</evidence>
<reference evidence="6 9" key="2">
    <citation type="submission" date="2020-04" db="EMBL/GenBank/DDBJ databases">
        <authorList>
            <person name="Hitch T.C.A."/>
            <person name="Wylensek D."/>
            <person name="Clavel T."/>
        </authorList>
    </citation>
    <scope>NUCLEOTIDE SEQUENCE [LARGE SCALE GENOMIC DNA]</scope>
    <source>
        <strain evidence="6 9">COR2-253-APC-1A</strain>
    </source>
</reference>
<name>A0A2U1BBC2_9BACT</name>
<comment type="caution">
    <text evidence="7">The sequence shown here is derived from an EMBL/GenBank/DDBJ whole genome shotgun (WGS) entry which is preliminary data.</text>
</comment>
<dbReference type="GeneID" id="78293690"/>
<evidence type="ECO:0000313" key="8">
    <source>
        <dbReference type="Proteomes" id="UP000245959"/>
    </source>
</evidence>
<dbReference type="InterPro" id="IPR036390">
    <property type="entry name" value="WH_DNA-bd_sf"/>
</dbReference>
<keyword evidence="3" id="KW-0238">DNA-binding</keyword>
<evidence type="ECO:0000313" key="7">
    <source>
        <dbReference type="EMBL" id="PVY45959.1"/>
    </source>
</evidence>
<reference evidence="7 8" key="1">
    <citation type="submission" date="2018-04" db="EMBL/GenBank/DDBJ databases">
        <title>Genomic Encyclopedia of Type Strains, Phase IV (KMG-IV): sequencing the most valuable type-strain genomes for metagenomic binning, comparative biology and taxonomic classification.</title>
        <authorList>
            <person name="Goeker M."/>
        </authorList>
    </citation>
    <scope>NUCLEOTIDE SEQUENCE [LARGE SCALE GENOMIC DNA]</scope>
    <source>
        <strain evidence="7 8">DSM 14823</strain>
    </source>
</reference>
<dbReference type="SMART" id="SM00345">
    <property type="entry name" value="HTH_GNTR"/>
    <property type="match status" value="1"/>
</dbReference>